<accession>A0AAD5GRH8</accession>
<dbReference type="Proteomes" id="UP001206925">
    <property type="component" value="Unassembled WGS sequence"/>
</dbReference>
<feature type="compositionally biased region" description="Low complexity" evidence="1">
    <location>
        <begin position="12"/>
        <end position="26"/>
    </location>
</feature>
<gene>
    <name evidence="2" type="ORF">M8C21_018978</name>
</gene>
<evidence type="ECO:0000313" key="3">
    <source>
        <dbReference type="Proteomes" id="UP001206925"/>
    </source>
</evidence>
<keyword evidence="3" id="KW-1185">Reference proteome</keyword>
<sequence length="61" mass="6746">MLGHKRKGCATSESASMSSSVSERVSLYLDVGDCDRSNPEVKEEHWIKTADPSYNSRKGNN</sequence>
<dbReference type="AlphaFoldDB" id="A0AAD5GRH8"/>
<evidence type="ECO:0000256" key="1">
    <source>
        <dbReference type="SAM" id="MobiDB-lite"/>
    </source>
</evidence>
<feature type="compositionally biased region" description="Basic and acidic residues" evidence="1">
    <location>
        <begin position="33"/>
        <end position="48"/>
    </location>
</feature>
<comment type="caution">
    <text evidence="2">The sequence shown here is derived from an EMBL/GenBank/DDBJ whole genome shotgun (WGS) entry which is preliminary data.</text>
</comment>
<feature type="region of interest" description="Disordered" evidence="1">
    <location>
        <begin position="1"/>
        <end position="61"/>
    </location>
</feature>
<name>A0AAD5GRH8_AMBAR</name>
<dbReference type="EMBL" id="JAMZMK010006106">
    <property type="protein sequence ID" value="KAI7750639.1"/>
    <property type="molecule type" value="Genomic_DNA"/>
</dbReference>
<organism evidence="2 3">
    <name type="scientific">Ambrosia artemisiifolia</name>
    <name type="common">Common ragweed</name>
    <dbReference type="NCBI Taxonomy" id="4212"/>
    <lineage>
        <taxon>Eukaryota</taxon>
        <taxon>Viridiplantae</taxon>
        <taxon>Streptophyta</taxon>
        <taxon>Embryophyta</taxon>
        <taxon>Tracheophyta</taxon>
        <taxon>Spermatophyta</taxon>
        <taxon>Magnoliopsida</taxon>
        <taxon>eudicotyledons</taxon>
        <taxon>Gunneridae</taxon>
        <taxon>Pentapetalae</taxon>
        <taxon>asterids</taxon>
        <taxon>campanulids</taxon>
        <taxon>Asterales</taxon>
        <taxon>Asteraceae</taxon>
        <taxon>Asteroideae</taxon>
        <taxon>Heliantheae alliance</taxon>
        <taxon>Heliantheae</taxon>
        <taxon>Ambrosia</taxon>
    </lineage>
</organism>
<feature type="compositionally biased region" description="Polar residues" evidence="1">
    <location>
        <begin position="52"/>
        <end position="61"/>
    </location>
</feature>
<reference evidence="2" key="1">
    <citation type="submission" date="2022-06" db="EMBL/GenBank/DDBJ databases">
        <title>Uncovering the hologenomic basis of an extraordinary plant invasion.</title>
        <authorList>
            <person name="Bieker V.C."/>
            <person name="Martin M.D."/>
            <person name="Gilbert T."/>
            <person name="Hodgins K."/>
            <person name="Battlay P."/>
            <person name="Petersen B."/>
            <person name="Wilson J."/>
        </authorList>
    </citation>
    <scope>NUCLEOTIDE SEQUENCE</scope>
    <source>
        <strain evidence="2">AA19_3_7</strain>
        <tissue evidence="2">Leaf</tissue>
    </source>
</reference>
<evidence type="ECO:0000313" key="2">
    <source>
        <dbReference type="EMBL" id="KAI7750639.1"/>
    </source>
</evidence>
<protein>
    <submittedName>
        <fullName evidence="2">Uncharacterized protein</fullName>
    </submittedName>
</protein>
<proteinExistence type="predicted"/>